<gene>
    <name evidence="2" type="ORF">EUX98_g9134</name>
</gene>
<evidence type="ECO:0000313" key="3">
    <source>
        <dbReference type="Proteomes" id="UP000308730"/>
    </source>
</evidence>
<dbReference type="EMBL" id="SGPM01000654">
    <property type="protein sequence ID" value="THH17440.1"/>
    <property type="molecule type" value="Genomic_DNA"/>
</dbReference>
<dbReference type="Proteomes" id="UP000308730">
    <property type="component" value="Unassembled WGS sequence"/>
</dbReference>
<feature type="compositionally biased region" description="Low complexity" evidence="1">
    <location>
        <begin position="94"/>
        <end position="112"/>
    </location>
</feature>
<reference evidence="2 3" key="1">
    <citation type="submission" date="2019-02" db="EMBL/GenBank/DDBJ databases">
        <title>Genome sequencing of the rare red list fungi Antrodiella citrinella (Flaviporus citrinellus).</title>
        <authorList>
            <person name="Buettner E."/>
            <person name="Kellner H."/>
        </authorList>
    </citation>
    <scope>NUCLEOTIDE SEQUENCE [LARGE SCALE GENOMIC DNA]</scope>
    <source>
        <strain evidence="2 3">DSM 108506</strain>
    </source>
</reference>
<feature type="compositionally biased region" description="Basic residues" evidence="1">
    <location>
        <begin position="152"/>
        <end position="171"/>
    </location>
</feature>
<sequence>MIPSVTIPAIISRTFVFTGSLQVFAPALLTMVGLAALSVSCGWYEHLSWRIRSGAEFIGVGFLVSMQTAEYKVKRTRRGGRHARARKLEAAALQGNDDGTDQTTTKDITQAQPSQSFTGRDTRDVEQATSSSYATQAQAQAQDPIAEESSAVKKKRHHSGGWRSKNARAKRKATYEAERALAQRTAATIPTSVDWTTMTTTTTTMTTMTTTRYSSPAIAPDE</sequence>
<name>A0A4S4M3N8_9APHY</name>
<keyword evidence="3" id="KW-1185">Reference proteome</keyword>
<protein>
    <submittedName>
        <fullName evidence="2">Uncharacterized protein</fullName>
    </submittedName>
</protein>
<evidence type="ECO:0000256" key="1">
    <source>
        <dbReference type="SAM" id="MobiDB-lite"/>
    </source>
</evidence>
<organism evidence="2 3">
    <name type="scientific">Antrodiella citrinella</name>
    <dbReference type="NCBI Taxonomy" id="2447956"/>
    <lineage>
        <taxon>Eukaryota</taxon>
        <taxon>Fungi</taxon>
        <taxon>Dikarya</taxon>
        <taxon>Basidiomycota</taxon>
        <taxon>Agaricomycotina</taxon>
        <taxon>Agaricomycetes</taxon>
        <taxon>Polyporales</taxon>
        <taxon>Steccherinaceae</taxon>
        <taxon>Antrodiella</taxon>
    </lineage>
</organism>
<comment type="caution">
    <text evidence="2">The sequence shown here is derived from an EMBL/GenBank/DDBJ whole genome shotgun (WGS) entry which is preliminary data.</text>
</comment>
<dbReference type="AlphaFoldDB" id="A0A4S4M3N8"/>
<accession>A0A4S4M3N8</accession>
<feature type="region of interest" description="Disordered" evidence="1">
    <location>
        <begin position="90"/>
        <end position="171"/>
    </location>
</feature>
<proteinExistence type="predicted"/>
<evidence type="ECO:0000313" key="2">
    <source>
        <dbReference type="EMBL" id="THH17440.1"/>
    </source>
</evidence>
<feature type="compositionally biased region" description="Low complexity" evidence="1">
    <location>
        <begin position="127"/>
        <end position="142"/>
    </location>
</feature>